<organism evidence="1 2">
    <name type="scientific">Candidatus Onthousia excrementipullorum</name>
    <dbReference type="NCBI Taxonomy" id="2840884"/>
    <lineage>
        <taxon>Bacteria</taxon>
        <taxon>Bacillati</taxon>
        <taxon>Bacillota</taxon>
        <taxon>Bacilli</taxon>
        <taxon>Candidatus Onthousia</taxon>
    </lineage>
</organism>
<name>A0A9D1DTF2_9FIRM</name>
<evidence type="ECO:0000313" key="2">
    <source>
        <dbReference type="Proteomes" id="UP000824232"/>
    </source>
</evidence>
<reference evidence="1" key="2">
    <citation type="journal article" date="2021" name="PeerJ">
        <title>Extensive microbial diversity within the chicken gut microbiome revealed by metagenomics and culture.</title>
        <authorList>
            <person name="Gilroy R."/>
            <person name="Ravi A."/>
            <person name="Getino M."/>
            <person name="Pursley I."/>
            <person name="Horton D.L."/>
            <person name="Alikhan N.F."/>
            <person name="Baker D."/>
            <person name="Gharbi K."/>
            <person name="Hall N."/>
            <person name="Watson M."/>
            <person name="Adriaenssens E.M."/>
            <person name="Foster-Nyarko E."/>
            <person name="Jarju S."/>
            <person name="Secka A."/>
            <person name="Antonio M."/>
            <person name="Oren A."/>
            <person name="Chaudhuri R.R."/>
            <person name="La Ragione R."/>
            <person name="Hildebrand F."/>
            <person name="Pallen M.J."/>
        </authorList>
    </citation>
    <scope>NUCLEOTIDE SEQUENCE</scope>
    <source>
        <strain evidence="1">CHK184-20233</strain>
    </source>
</reference>
<dbReference type="AlphaFoldDB" id="A0A9D1DTF2"/>
<accession>A0A9D1DTF2</accession>
<gene>
    <name evidence="1" type="ORF">IAB38_00635</name>
</gene>
<dbReference type="EMBL" id="DVHC01000009">
    <property type="protein sequence ID" value="HIR58534.1"/>
    <property type="molecule type" value="Genomic_DNA"/>
</dbReference>
<proteinExistence type="predicted"/>
<dbReference type="Proteomes" id="UP000824232">
    <property type="component" value="Unassembled WGS sequence"/>
</dbReference>
<evidence type="ECO:0000313" key="1">
    <source>
        <dbReference type="EMBL" id="HIR58534.1"/>
    </source>
</evidence>
<sequence length="254" mass="30255">MSELEMIIQKYLSKDGTAITYSDFEQQEVNKLFHYMGIYERPDILSIYDNKIVAIEHFEFDSYKNTRKKGSDFKIQESFIERKMQNKINSELKTKSEIIVHDEIKNTSNLQQYYDNFKKVFLSHINNIPEYREHIEQDFGKEKNIEFWFFAEDVSPLGSYYIKKGNSKPRLLLPFSKEIIDILREHKEIKGIIFGIYAMNKYKMVLMYNDDKTLNNLEKNECFKVNDEEFMSLTPQTTGFAIKIPKDKMESETN</sequence>
<reference evidence="1" key="1">
    <citation type="submission" date="2020-10" db="EMBL/GenBank/DDBJ databases">
        <authorList>
            <person name="Gilroy R."/>
        </authorList>
    </citation>
    <scope>NUCLEOTIDE SEQUENCE</scope>
    <source>
        <strain evidence="1">CHK184-20233</strain>
    </source>
</reference>
<comment type="caution">
    <text evidence="1">The sequence shown here is derived from an EMBL/GenBank/DDBJ whole genome shotgun (WGS) entry which is preliminary data.</text>
</comment>
<protein>
    <submittedName>
        <fullName evidence="1">Uncharacterized protein</fullName>
    </submittedName>
</protein>